<dbReference type="InterPro" id="IPR006501">
    <property type="entry name" value="Pectinesterase_inhib_dom"/>
</dbReference>
<feature type="signal peptide" evidence="4">
    <location>
        <begin position="1"/>
        <end position="31"/>
    </location>
</feature>
<dbReference type="PANTHER" id="PTHR35357:SF8">
    <property type="entry name" value="OS01G0111000 PROTEIN"/>
    <property type="match status" value="1"/>
</dbReference>
<dbReference type="AlphaFoldDB" id="A0A9Q0J6J3"/>
<keyword evidence="2" id="KW-1015">Disulfide bond</keyword>
<evidence type="ECO:0000256" key="2">
    <source>
        <dbReference type="ARBA" id="ARBA00023157"/>
    </source>
</evidence>
<proteinExistence type="inferred from homology"/>
<organism evidence="6 7">
    <name type="scientific">Turnera subulata</name>
    <dbReference type="NCBI Taxonomy" id="218843"/>
    <lineage>
        <taxon>Eukaryota</taxon>
        <taxon>Viridiplantae</taxon>
        <taxon>Streptophyta</taxon>
        <taxon>Embryophyta</taxon>
        <taxon>Tracheophyta</taxon>
        <taxon>Spermatophyta</taxon>
        <taxon>Magnoliopsida</taxon>
        <taxon>eudicotyledons</taxon>
        <taxon>Gunneridae</taxon>
        <taxon>Pentapetalae</taxon>
        <taxon>rosids</taxon>
        <taxon>fabids</taxon>
        <taxon>Malpighiales</taxon>
        <taxon>Passifloraceae</taxon>
        <taxon>Turnera</taxon>
    </lineage>
</organism>
<evidence type="ECO:0000256" key="3">
    <source>
        <dbReference type="ARBA" id="ARBA00038471"/>
    </source>
</evidence>
<dbReference type="InterPro" id="IPR035513">
    <property type="entry name" value="Invertase/methylesterase_inhib"/>
</dbReference>
<evidence type="ECO:0000313" key="7">
    <source>
        <dbReference type="Proteomes" id="UP001141552"/>
    </source>
</evidence>
<feature type="domain" description="Pectinesterase inhibitor" evidence="5">
    <location>
        <begin position="73"/>
        <end position="222"/>
    </location>
</feature>
<feature type="chain" id="PRO_5040137936" description="Pectinesterase inhibitor domain-containing protein" evidence="4">
    <location>
        <begin position="32"/>
        <end position="230"/>
    </location>
</feature>
<dbReference type="SUPFAM" id="SSF101148">
    <property type="entry name" value="Plant invertase/pectin methylesterase inhibitor"/>
    <property type="match status" value="1"/>
</dbReference>
<sequence>MSGRQYCLSSGVQNVATLFFFLLLISSSSRAALDHELAGMNNGMMMMMTSSNSSSRSDEKEGNINDIIAAGRVVTEAVDEVCKQTRNYSFCVEALEGADGPVDEYTQLAFVSVRIAYLNATATHDLIRNNLMEKEQPQVVVLQSCYGCYGRAISILGLADNDLNSETYFELPYYSEEAAQAALDCQAALDGDPSPVLPHHLRPLLTRANSDFVALSQIIGVVGLFITGHL</sequence>
<dbReference type="Gene3D" id="1.20.140.40">
    <property type="entry name" value="Invertase/pectin methylesterase inhibitor family protein"/>
    <property type="match status" value="1"/>
</dbReference>
<dbReference type="OrthoDB" id="1899876at2759"/>
<reference evidence="6" key="1">
    <citation type="submission" date="2022-02" db="EMBL/GenBank/DDBJ databases">
        <authorList>
            <person name="Henning P.M."/>
            <person name="McCubbin A.G."/>
            <person name="Shore J.S."/>
        </authorList>
    </citation>
    <scope>NUCLEOTIDE SEQUENCE</scope>
    <source>
        <strain evidence="6">F60SS</strain>
        <tissue evidence="6">Leaves</tissue>
    </source>
</reference>
<evidence type="ECO:0000256" key="1">
    <source>
        <dbReference type="ARBA" id="ARBA00022729"/>
    </source>
</evidence>
<protein>
    <recommendedName>
        <fullName evidence="5">Pectinesterase inhibitor domain-containing protein</fullName>
    </recommendedName>
</protein>
<comment type="caution">
    <text evidence="6">The sequence shown here is derived from an EMBL/GenBank/DDBJ whole genome shotgun (WGS) entry which is preliminary data.</text>
</comment>
<name>A0A9Q0J6J3_9ROSI</name>
<dbReference type="Pfam" id="PF04043">
    <property type="entry name" value="PMEI"/>
    <property type="match status" value="1"/>
</dbReference>
<dbReference type="EMBL" id="JAKUCV010005776">
    <property type="protein sequence ID" value="KAJ4829922.1"/>
    <property type="molecule type" value="Genomic_DNA"/>
</dbReference>
<accession>A0A9Q0J6J3</accession>
<gene>
    <name evidence="6" type="ORF">Tsubulata_012111</name>
</gene>
<dbReference type="Proteomes" id="UP001141552">
    <property type="component" value="Unassembled WGS sequence"/>
</dbReference>
<dbReference type="GO" id="GO:0004857">
    <property type="term" value="F:enzyme inhibitor activity"/>
    <property type="evidence" value="ECO:0007669"/>
    <property type="project" value="InterPro"/>
</dbReference>
<dbReference type="SMART" id="SM00856">
    <property type="entry name" value="PMEI"/>
    <property type="match status" value="1"/>
</dbReference>
<dbReference type="CDD" id="cd14859">
    <property type="entry name" value="PMEI_like"/>
    <property type="match status" value="1"/>
</dbReference>
<comment type="similarity">
    <text evidence="3">Belongs to the PMEI family.</text>
</comment>
<keyword evidence="7" id="KW-1185">Reference proteome</keyword>
<dbReference type="PANTHER" id="PTHR35357">
    <property type="entry name" value="OS02G0537100 PROTEIN"/>
    <property type="match status" value="1"/>
</dbReference>
<evidence type="ECO:0000313" key="6">
    <source>
        <dbReference type="EMBL" id="KAJ4829922.1"/>
    </source>
</evidence>
<reference evidence="6" key="2">
    <citation type="journal article" date="2023" name="Plants (Basel)">
        <title>Annotation of the Turnera subulata (Passifloraceae) Draft Genome Reveals the S-Locus Evolved after the Divergence of Turneroideae from Passifloroideae in a Stepwise Manner.</title>
        <authorList>
            <person name="Henning P.M."/>
            <person name="Roalson E.H."/>
            <person name="Mir W."/>
            <person name="McCubbin A.G."/>
            <person name="Shore J.S."/>
        </authorList>
    </citation>
    <scope>NUCLEOTIDE SEQUENCE</scope>
    <source>
        <strain evidence="6">F60SS</strain>
    </source>
</reference>
<evidence type="ECO:0000259" key="5">
    <source>
        <dbReference type="SMART" id="SM00856"/>
    </source>
</evidence>
<evidence type="ECO:0000256" key="4">
    <source>
        <dbReference type="SAM" id="SignalP"/>
    </source>
</evidence>
<dbReference type="NCBIfam" id="TIGR01614">
    <property type="entry name" value="PME_inhib"/>
    <property type="match status" value="1"/>
</dbReference>
<keyword evidence="1 4" id="KW-0732">Signal</keyword>